<dbReference type="EC" id="1.13.12.-" evidence="5"/>
<feature type="region of interest" description="Disordered" evidence="4">
    <location>
        <begin position="278"/>
        <end position="306"/>
    </location>
</feature>
<dbReference type="Gene3D" id="3.20.20.70">
    <property type="entry name" value="Aldolase class I"/>
    <property type="match status" value="1"/>
</dbReference>
<evidence type="ECO:0000313" key="5">
    <source>
        <dbReference type="EMBL" id="MDV7133855.1"/>
    </source>
</evidence>
<dbReference type="PANTHER" id="PTHR32332">
    <property type="entry name" value="2-NITROPROPANE DIOXYGENASE"/>
    <property type="match status" value="1"/>
</dbReference>
<evidence type="ECO:0000256" key="3">
    <source>
        <dbReference type="ARBA" id="ARBA00023002"/>
    </source>
</evidence>
<keyword evidence="3 5" id="KW-0560">Oxidoreductase</keyword>
<evidence type="ECO:0000256" key="1">
    <source>
        <dbReference type="ARBA" id="ARBA00022630"/>
    </source>
</evidence>
<keyword evidence="1" id="KW-0285">Flavoprotein</keyword>
<dbReference type="SUPFAM" id="SSF51412">
    <property type="entry name" value="Inosine monophosphate dehydrogenase (IMPDH)"/>
    <property type="match status" value="1"/>
</dbReference>
<comment type="caution">
    <text evidence="5">The sequence shown here is derived from an EMBL/GenBank/DDBJ whole genome shotgun (WGS) entry which is preliminary data.</text>
</comment>
<proteinExistence type="predicted"/>
<evidence type="ECO:0000256" key="4">
    <source>
        <dbReference type="SAM" id="MobiDB-lite"/>
    </source>
</evidence>
<organism evidence="5 6">
    <name type="scientific">Williamsia marianensis</name>
    <dbReference type="NCBI Taxonomy" id="85044"/>
    <lineage>
        <taxon>Bacteria</taxon>
        <taxon>Bacillati</taxon>
        <taxon>Actinomycetota</taxon>
        <taxon>Actinomycetes</taxon>
        <taxon>Mycobacteriales</taxon>
        <taxon>Nocardiaceae</taxon>
        <taxon>Williamsia</taxon>
    </lineage>
</organism>
<accession>A0ABU4ERH5</accession>
<evidence type="ECO:0000256" key="2">
    <source>
        <dbReference type="ARBA" id="ARBA00022643"/>
    </source>
</evidence>
<dbReference type="EMBL" id="JAWLUM010000001">
    <property type="protein sequence ID" value="MDV7133855.1"/>
    <property type="molecule type" value="Genomic_DNA"/>
</dbReference>
<dbReference type="Pfam" id="PF03060">
    <property type="entry name" value="NMO"/>
    <property type="match status" value="1"/>
</dbReference>
<dbReference type="GO" id="GO:0004497">
    <property type="term" value="F:monooxygenase activity"/>
    <property type="evidence" value="ECO:0007669"/>
    <property type="project" value="UniProtKB-KW"/>
</dbReference>
<dbReference type="InterPro" id="IPR013785">
    <property type="entry name" value="Aldolase_TIM"/>
</dbReference>
<dbReference type="Proteomes" id="UP001185792">
    <property type="component" value="Unassembled WGS sequence"/>
</dbReference>
<dbReference type="CDD" id="cd04730">
    <property type="entry name" value="NPD_like"/>
    <property type="match status" value="1"/>
</dbReference>
<name>A0ABU4ERH5_WILMA</name>
<keyword evidence="2" id="KW-0288">FMN</keyword>
<dbReference type="InterPro" id="IPR004136">
    <property type="entry name" value="NMO"/>
</dbReference>
<gene>
    <name evidence="5" type="ORF">R4198_09120</name>
</gene>
<sequence>MRTPLTDLLGISHPLVGFNRSPGVVAEVTNAGGLGVLAATAYTPEELDAQLTWIEQQVDGRPYGVDLLVPEKVAAGDPADLIASLRAQIPAEHHAFVADLLDKYGIPALGDATLAAGGARDEIMASINSDGADALLEVVFSHPIALIANALGTPPPHLVTQAKKADMVVASLVGQAKHAVRQIEAGVDVLVAQGTEAGGHTGTIATTVLTPEIVDLAGDMPVLAAGGIASGRQMAAALALGAAGVWCGSVWLSSNEDITPPAVKEKFLAASSADTLRSPLRTGKPARQLRSSYHDEWEQPGSPSPLPMPLQPMLVNDAWNRIDAAAAEGNEGARALESFFIGQVVGSFGQLRPAREIAAEMIASCERRLAELGALVSAESTTAR</sequence>
<reference evidence="5 6" key="1">
    <citation type="submission" date="2023-10" db="EMBL/GenBank/DDBJ databases">
        <title>Development of a sustainable strategy for remediation of hydrocarbon-contaminated territories based on the waste exchange concept.</title>
        <authorList>
            <person name="Krivoruchko A."/>
        </authorList>
    </citation>
    <scope>NUCLEOTIDE SEQUENCE [LARGE SCALE GENOMIC DNA]</scope>
    <source>
        <strain evidence="5 6">IEGM 1236</strain>
    </source>
</reference>
<dbReference type="RefSeq" id="WP_116916751.1">
    <property type="nucleotide sequence ID" value="NZ_JAWLUM010000001.1"/>
</dbReference>
<keyword evidence="6" id="KW-1185">Reference proteome</keyword>
<keyword evidence="5" id="KW-0503">Monooxygenase</keyword>
<protein>
    <submittedName>
        <fullName evidence="5">Nitronate monooxygenase</fullName>
        <ecNumber evidence="5">1.13.12.-</ecNumber>
    </submittedName>
</protein>
<evidence type="ECO:0000313" key="6">
    <source>
        <dbReference type="Proteomes" id="UP001185792"/>
    </source>
</evidence>
<dbReference type="PANTHER" id="PTHR32332:SF38">
    <property type="entry name" value="MONOOXYGENASE RV1533-RELATED"/>
    <property type="match status" value="1"/>
</dbReference>